<keyword evidence="2" id="KW-1185">Reference proteome</keyword>
<protein>
    <submittedName>
        <fullName evidence="1">Uncharacterized protein</fullName>
    </submittedName>
</protein>
<sequence>MVIDNDSLLAPQPGLKDLCMSFALFKLLRRRFAKCHLAELGSKKAFKFVLDVLLNNGSPDRVFKVLADEVSFVRDSYYSSLPTSCFGRLLPILNIIVSLSIIIWCLLAGEIIVHYFKHSNHPHQIFCSPKTCMLPQYLKTHDNRLFLGNVLYNSLPTYSLLVAVILAEAWEIVAYLCSNWLKVTLVCSYVTHGSWQQSPRIQGLFGYVLKLRINSRKGMIDPMGQISLLAHPRPKICGCFCFSNSRVHLVKVPLEVKASIISMLKSNNGSLSKGTMSLRNSRIGSDILWACEGQGTSDVMLVWHVATGIFEARHAASASCSADKMTTRHLYRYCVYLMKAAPELLPDDKAWSKKLYKTVKKDIKHALTGGRRGKESVEHQNLIAMLNDRSEHDVVKRGVRLGKQLVDLVSNEDVGWGILARFWSEMILYIAPSDNLKAQKKAIASGTELLTLIWVLLNHAGVITRPDDISDAF</sequence>
<reference evidence="1" key="1">
    <citation type="submission" date="2021-05" db="EMBL/GenBank/DDBJ databases">
        <authorList>
            <person name="Scholz U."/>
            <person name="Mascher M."/>
            <person name="Fiebig A."/>
        </authorList>
    </citation>
    <scope>NUCLEOTIDE SEQUENCE [LARGE SCALE GENOMIC DNA]</scope>
</reference>
<organism evidence="1 2">
    <name type="scientific">Avena sativa</name>
    <name type="common">Oat</name>
    <dbReference type="NCBI Taxonomy" id="4498"/>
    <lineage>
        <taxon>Eukaryota</taxon>
        <taxon>Viridiplantae</taxon>
        <taxon>Streptophyta</taxon>
        <taxon>Embryophyta</taxon>
        <taxon>Tracheophyta</taxon>
        <taxon>Spermatophyta</taxon>
        <taxon>Magnoliopsida</taxon>
        <taxon>Liliopsida</taxon>
        <taxon>Poales</taxon>
        <taxon>Poaceae</taxon>
        <taxon>BOP clade</taxon>
        <taxon>Pooideae</taxon>
        <taxon>Poodae</taxon>
        <taxon>Poeae</taxon>
        <taxon>Poeae Chloroplast Group 1 (Aveneae type)</taxon>
        <taxon>Aveninae</taxon>
        <taxon>Avena</taxon>
    </lineage>
</organism>
<dbReference type="EnsemblPlants" id="AVESA.00010b.r2.5CG0893630.1">
    <property type="protein sequence ID" value="AVESA.00010b.r2.5CG0893630.1.CDS.1"/>
    <property type="gene ID" value="AVESA.00010b.r2.5CG0893630"/>
</dbReference>
<evidence type="ECO:0000313" key="2">
    <source>
        <dbReference type="Proteomes" id="UP001732700"/>
    </source>
</evidence>
<reference evidence="1" key="2">
    <citation type="submission" date="2025-09" db="UniProtKB">
        <authorList>
            <consortium name="EnsemblPlants"/>
        </authorList>
    </citation>
    <scope>IDENTIFICATION</scope>
</reference>
<evidence type="ECO:0000313" key="1">
    <source>
        <dbReference type="EnsemblPlants" id="AVESA.00010b.r2.5CG0893630.1.CDS.1"/>
    </source>
</evidence>
<accession>A0ACD5Y630</accession>
<proteinExistence type="predicted"/>
<name>A0ACD5Y630_AVESA</name>
<dbReference type="Proteomes" id="UP001732700">
    <property type="component" value="Chromosome 5C"/>
</dbReference>